<feature type="transmembrane region" description="Helical" evidence="9">
    <location>
        <begin position="151"/>
        <end position="168"/>
    </location>
</feature>
<dbReference type="OrthoDB" id="9986677at2759"/>
<keyword evidence="8 9" id="KW-0472">Membrane</keyword>
<evidence type="ECO:0000256" key="4">
    <source>
        <dbReference type="ARBA" id="ARBA00022692"/>
    </source>
</evidence>
<comment type="subcellular location">
    <subcellularLocation>
        <location evidence="1">Membrane</location>
        <topology evidence="1">Multi-pass membrane protein</topology>
    </subcellularLocation>
</comment>
<reference evidence="10 11" key="1">
    <citation type="journal article" date="2018" name="PLoS Pathog.">
        <title>Evolution of structural diversity of trichothecenes, a family of toxins produced by plant pathogenic and entomopathogenic fungi.</title>
        <authorList>
            <person name="Proctor R.H."/>
            <person name="McCormick S.P."/>
            <person name="Kim H.S."/>
            <person name="Cardoza R.E."/>
            <person name="Stanley A.M."/>
            <person name="Lindo L."/>
            <person name="Kelly A."/>
            <person name="Brown D.W."/>
            <person name="Lee T."/>
            <person name="Vaughan M.M."/>
            <person name="Alexander N.J."/>
            <person name="Busman M."/>
            <person name="Gutierrez S."/>
        </authorList>
    </citation>
    <scope>NUCLEOTIDE SEQUENCE [LARGE SCALE GENOMIC DNA]</scope>
    <source>
        <strain evidence="10 11">NRRL 20695</strain>
    </source>
</reference>
<feature type="transmembrane region" description="Helical" evidence="9">
    <location>
        <begin position="236"/>
        <end position="255"/>
    </location>
</feature>
<dbReference type="Pfam" id="PF03169">
    <property type="entry name" value="OPT"/>
    <property type="match status" value="1"/>
</dbReference>
<dbReference type="Proteomes" id="UP000266234">
    <property type="component" value="Unassembled WGS sequence"/>
</dbReference>
<feature type="transmembrane region" description="Helical" evidence="9">
    <location>
        <begin position="193"/>
        <end position="216"/>
    </location>
</feature>
<organism evidence="10 11">
    <name type="scientific">Fusarium longipes</name>
    <dbReference type="NCBI Taxonomy" id="694270"/>
    <lineage>
        <taxon>Eukaryota</taxon>
        <taxon>Fungi</taxon>
        <taxon>Dikarya</taxon>
        <taxon>Ascomycota</taxon>
        <taxon>Pezizomycotina</taxon>
        <taxon>Sordariomycetes</taxon>
        <taxon>Hypocreomycetidae</taxon>
        <taxon>Hypocreales</taxon>
        <taxon>Nectriaceae</taxon>
        <taxon>Fusarium</taxon>
    </lineage>
</organism>
<dbReference type="NCBIfam" id="TIGR00728">
    <property type="entry name" value="OPT_sfam"/>
    <property type="match status" value="1"/>
</dbReference>
<dbReference type="EMBL" id="PXOG01000073">
    <property type="protein sequence ID" value="RGP78236.1"/>
    <property type="molecule type" value="Genomic_DNA"/>
</dbReference>
<keyword evidence="7 9" id="KW-1133">Transmembrane helix</keyword>
<proteinExistence type="inferred from homology"/>
<dbReference type="InterPro" id="IPR004813">
    <property type="entry name" value="OPT"/>
</dbReference>
<evidence type="ECO:0000256" key="1">
    <source>
        <dbReference type="ARBA" id="ARBA00004141"/>
    </source>
</evidence>
<protein>
    <submittedName>
        <fullName evidence="10">Opt family small oligopeptide transporter</fullName>
    </submittedName>
</protein>
<evidence type="ECO:0000256" key="9">
    <source>
        <dbReference type="SAM" id="Phobius"/>
    </source>
</evidence>
<dbReference type="AlphaFoldDB" id="A0A395T178"/>
<evidence type="ECO:0000256" key="2">
    <source>
        <dbReference type="ARBA" id="ARBA00008807"/>
    </source>
</evidence>
<comment type="caution">
    <text evidence="10">The sequence shown here is derived from an EMBL/GenBank/DDBJ whole genome shotgun (WGS) entry which is preliminary data.</text>
</comment>
<dbReference type="GO" id="GO:0016020">
    <property type="term" value="C:membrane"/>
    <property type="evidence" value="ECO:0007669"/>
    <property type="project" value="UniProtKB-SubCell"/>
</dbReference>
<evidence type="ECO:0000256" key="8">
    <source>
        <dbReference type="ARBA" id="ARBA00023136"/>
    </source>
</evidence>
<accession>A0A395T178</accession>
<evidence type="ECO:0000256" key="7">
    <source>
        <dbReference type="ARBA" id="ARBA00022989"/>
    </source>
</evidence>
<dbReference type="GO" id="GO:0035673">
    <property type="term" value="F:oligopeptide transmembrane transporter activity"/>
    <property type="evidence" value="ECO:0007669"/>
    <property type="project" value="InterPro"/>
</dbReference>
<evidence type="ECO:0000313" key="10">
    <source>
        <dbReference type="EMBL" id="RGP78236.1"/>
    </source>
</evidence>
<evidence type="ECO:0000256" key="6">
    <source>
        <dbReference type="ARBA" id="ARBA00022927"/>
    </source>
</evidence>
<dbReference type="InterPro" id="IPR004648">
    <property type="entry name" value="Oligpept_transpt"/>
</dbReference>
<keyword evidence="6" id="KW-0653">Protein transport</keyword>
<evidence type="ECO:0000313" key="11">
    <source>
        <dbReference type="Proteomes" id="UP000266234"/>
    </source>
</evidence>
<dbReference type="GO" id="GO:0015031">
    <property type="term" value="P:protein transport"/>
    <property type="evidence" value="ECO:0007669"/>
    <property type="project" value="UniProtKB-KW"/>
</dbReference>
<name>A0A395T178_9HYPO</name>
<keyword evidence="5" id="KW-0571">Peptide transport</keyword>
<keyword evidence="11" id="KW-1185">Reference proteome</keyword>
<feature type="transmembrane region" description="Helical" evidence="9">
    <location>
        <begin position="121"/>
        <end position="139"/>
    </location>
</feature>
<sequence>MGSPTRRTPISPVDEGDTILMHEISLGPNDDVTKESLADRLGKLLEQHENDQNFPDEVLQRVRSFLENKNGEQQDEELAQSIYADFQAQRDLIVNNSIYPEVRAVVENTDDPTLPVGTFRAFFLGTIFVLLGTSIEQFFSLRMPAISLSTYMVQLLSLPLGMLLARILPARKFRIFSWEFSLNPGPFSQKEHVLIAIMANVSFGGAAVGAYVVSIIQVLKLDTFYGEKVLSNSIPWQIVTLLSTQFLGYGCAGLARRFLVYPPSMLWPRSLANIALTKAMYKDNGNREEAANG</sequence>
<gene>
    <name evidence="10" type="ORF">FLONG3_3652</name>
</gene>
<evidence type="ECO:0000256" key="3">
    <source>
        <dbReference type="ARBA" id="ARBA00022448"/>
    </source>
</evidence>
<keyword evidence="4 9" id="KW-0812">Transmembrane</keyword>
<comment type="similarity">
    <text evidence="2">Belongs to the oligopeptide OPT transporter family.</text>
</comment>
<evidence type="ECO:0000256" key="5">
    <source>
        <dbReference type="ARBA" id="ARBA00022856"/>
    </source>
</evidence>
<keyword evidence="3" id="KW-0813">Transport</keyword>
<dbReference type="PANTHER" id="PTHR22601">
    <property type="entry name" value="ISP4 LIKE PROTEIN"/>
    <property type="match status" value="1"/>
</dbReference>